<dbReference type="EMBL" id="KQ460240">
    <property type="protein sequence ID" value="KPJ16401.1"/>
    <property type="molecule type" value="Genomic_DNA"/>
</dbReference>
<sequence length="49" mass="5366">MSRATDRNVGDATIDMVTKELSFPSTQHQESWCAERWTGPARAGAARGD</sequence>
<name>A0A0N0PDC7_PAPMA</name>
<evidence type="ECO:0000313" key="1">
    <source>
        <dbReference type="EMBL" id="KPJ16401.1"/>
    </source>
</evidence>
<proteinExistence type="predicted"/>
<dbReference type="AlphaFoldDB" id="A0A0N0PDC7"/>
<dbReference type="Proteomes" id="UP000053240">
    <property type="component" value="Unassembled WGS sequence"/>
</dbReference>
<accession>A0A0N0PDC7</accession>
<gene>
    <name evidence="1" type="ORF">RR48_01932</name>
</gene>
<evidence type="ECO:0000313" key="2">
    <source>
        <dbReference type="Proteomes" id="UP000053240"/>
    </source>
</evidence>
<keyword evidence="2" id="KW-1185">Reference proteome</keyword>
<organism evidence="1 2">
    <name type="scientific">Papilio machaon</name>
    <name type="common">Old World swallowtail butterfly</name>
    <dbReference type="NCBI Taxonomy" id="76193"/>
    <lineage>
        <taxon>Eukaryota</taxon>
        <taxon>Metazoa</taxon>
        <taxon>Ecdysozoa</taxon>
        <taxon>Arthropoda</taxon>
        <taxon>Hexapoda</taxon>
        <taxon>Insecta</taxon>
        <taxon>Pterygota</taxon>
        <taxon>Neoptera</taxon>
        <taxon>Endopterygota</taxon>
        <taxon>Lepidoptera</taxon>
        <taxon>Glossata</taxon>
        <taxon>Ditrysia</taxon>
        <taxon>Papilionoidea</taxon>
        <taxon>Papilionidae</taxon>
        <taxon>Papilioninae</taxon>
        <taxon>Papilio</taxon>
    </lineage>
</organism>
<reference evidence="1 2" key="1">
    <citation type="journal article" date="2015" name="Nat. Commun.">
        <title>Outbred genome sequencing and CRISPR/Cas9 gene editing in butterflies.</title>
        <authorList>
            <person name="Li X."/>
            <person name="Fan D."/>
            <person name="Zhang W."/>
            <person name="Liu G."/>
            <person name="Zhang L."/>
            <person name="Zhao L."/>
            <person name="Fang X."/>
            <person name="Chen L."/>
            <person name="Dong Y."/>
            <person name="Chen Y."/>
            <person name="Ding Y."/>
            <person name="Zhao R."/>
            <person name="Feng M."/>
            <person name="Zhu Y."/>
            <person name="Feng Y."/>
            <person name="Jiang X."/>
            <person name="Zhu D."/>
            <person name="Xiang H."/>
            <person name="Feng X."/>
            <person name="Li S."/>
            <person name="Wang J."/>
            <person name="Zhang G."/>
            <person name="Kronforst M.R."/>
            <person name="Wang W."/>
        </authorList>
    </citation>
    <scope>NUCLEOTIDE SEQUENCE [LARGE SCALE GENOMIC DNA]</scope>
    <source>
        <strain evidence="1">Ya'a_city_454_Pm</strain>
        <tissue evidence="1">Whole body</tissue>
    </source>
</reference>
<protein>
    <submittedName>
        <fullName evidence="1">Uncharacterized protein</fullName>
    </submittedName>
</protein>
<dbReference type="InParanoid" id="A0A0N0PDC7"/>